<evidence type="ECO:0000313" key="1">
    <source>
        <dbReference type="EMBL" id="KAF6462326.1"/>
    </source>
</evidence>
<proteinExistence type="predicted"/>
<dbReference type="EMBL" id="JACASF010000008">
    <property type="protein sequence ID" value="KAF6462326.1"/>
    <property type="molecule type" value="Genomic_DNA"/>
</dbReference>
<dbReference type="PANTHER" id="PTHR45913:SF5">
    <property type="entry name" value="GENERAL TRANSCRIPTION FACTOR II-I REPEAT DOMAIN-CONTAINING PROTEIN 2A-LIKE PROTEIN"/>
    <property type="match status" value="1"/>
</dbReference>
<protein>
    <submittedName>
        <fullName evidence="1">Uncharacterized protein</fullName>
    </submittedName>
</protein>
<dbReference type="AlphaFoldDB" id="A0A7J8GQT0"/>
<evidence type="ECO:0000313" key="2">
    <source>
        <dbReference type="Proteomes" id="UP000550707"/>
    </source>
</evidence>
<dbReference type="Proteomes" id="UP000550707">
    <property type="component" value="Unassembled WGS sequence"/>
</dbReference>
<sequence>MVHFPTLEGQKPSRSLEYAGECAKLIEVFNERFKDVKSKQMELNIFAAPFNMERADVPDNLQHEIIQLQSNDELKASYNFPLPEFYKRYLSKDKFPTLRRHALKYACGFGTTYCCKQFFSKPTIVKSRLCSRLTRANLEKQL</sequence>
<keyword evidence="2" id="KW-1185">Reference proteome</keyword>
<organism evidence="1 2">
    <name type="scientific">Molossus molossus</name>
    <name type="common">Pallas' mastiff bat</name>
    <name type="synonym">Vespertilio molossus</name>
    <dbReference type="NCBI Taxonomy" id="27622"/>
    <lineage>
        <taxon>Eukaryota</taxon>
        <taxon>Metazoa</taxon>
        <taxon>Chordata</taxon>
        <taxon>Craniata</taxon>
        <taxon>Vertebrata</taxon>
        <taxon>Euteleostomi</taxon>
        <taxon>Mammalia</taxon>
        <taxon>Eutheria</taxon>
        <taxon>Laurasiatheria</taxon>
        <taxon>Chiroptera</taxon>
        <taxon>Yangochiroptera</taxon>
        <taxon>Molossidae</taxon>
        <taxon>Molossus</taxon>
    </lineage>
</organism>
<dbReference type="PANTHER" id="PTHR45913">
    <property type="entry name" value="EPM2A-INTERACTING PROTEIN 1"/>
    <property type="match status" value="1"/>
</dbReference>
<dbReference type="InParanoid" id="A0A7J8GQT0"/>
<accession>A0A7J8GQT0</accession>
<name>A0A7J8GQT0_MOLMO</name>
<comment type="caution">
    <text evidence="1">The sequence shown here is derived from an EMBL/GenBank/DDBJ whole genome shotgun (WGS) entry which is preliminary data.</text>
</comment>
<gene>
    <name evidence="1" type="ORF">HJG59_011357</name>
</gene>
<reference evidence="1 2" key="1">
    <citation type="journal article" date="2020" name="Nature">
        <title>Six reference-quality genomes reveal evolution of bat adaptations.</title>
        <authorList>
            <person name="Jebb D."/>
            <person name="Huang Z."/>
            <person name="Pippel M."/>
            <person name="Hughes G.M."/>
            <person name="Lavrichenko K."/>
            <person name="Devanna P."/>
            <person name="Winkler S."/>
            <person name="Jermiin L.S."/>
            <person name="Skirmuntt E.C."/>
            <person name="Katzourakis A."/>
            <person name="Burkitt-Gray L."/>
            <person name="Ray D.A."/>
            <person name="Sullivan K.A.M."/>
            <person name="Roscito J.G."/>
            <person name="Kirilenko B.M."/>
            <person name="Davalos L.M."/>
            <person name="Corthals A.P."/>
            <person name="Power M.L."/>
            <person name="Jones G."/>
            <person name="Ransome R.D."/>
            <person name="Dechmann D.K.N."/>
            <person name="Locatelli A.G."/>
            <person name="Puechmaille S.J."/>
            <person name="Fedrigo O."/>
            <person name="Jarvis E.D."/>
            <person name="Hiller M."/>
            <person name="Vernes S.C."/>
            <person name="Myers E.W."/>
            <person name="Teeling E.C."/>
        </authorList>
    </citation>
    <scope>NUCLEOTIDE SEQUENCE [LARGE SCALE GENOMIC DNA]</scope>
    <source>
        <strain evidence="1">MMolMol1</strain>
        <tissue evidence="1">Muscle</tissue>
    </source>
</reference>